<dbReference type="PANTHER" id="PTHR43649:SF31">
    <property type="entry name" value="SN-GLYCEROL-3-PHOSPHATE-BINDING PERIPLASMIC PROTEIN UGPB"/>
    <property type="match status" value="1"/>
</dbReference>
<dbReference type="PANTHER" id="PTHR43649">
    <property type="entry name" value="ARABINOSE-BINDING PROTEIN-RELATED"/>
    <property type="match status" value="1"/>
</dbReference>
<dbReference type="InterPro" id="IPR050490">
    <property type="entry name" value="Bact_solute-bd_prot1"/>
</dbReference>
<name>A0A1M4U475_9CLOT</name>
<evidence type="ECO:0000256" key="4">
    <source>
        <dbReference type="ARBA" id="ARBA00022729"/>
    </source>
</evidence>
<proteinExistence type="inferred from homology"/>
<evidence type="ECO:0000256" key="3">
    <source>
        <dbReference type="ARBA" id="ARBA00022448"/>
    </source>
</evidence>
<dbReference type="InterPro" id="IPR006059">
    <property type="entry name" value="SBP"/>
</dbReference>
<sequence length="436" mass="48399">MKTMKAAAAVLVLGLCTGLLGGCQKTAQADSKEDAGDRVQVKVWYSGGKTATKVLDEIIQQFNSSQDIYEAKGVVQADYDETYEKLQAAIAGKKQPDVVLLDADKAVNLAEKGLLEDLNTFVEKDASMNTEDFIPVFYNQGFTEDGELFAIPAYGTTQVMYYNIEAFEKAGIQADNIKTWQDLAQAAESMTVREGEETTFYGWEPMYNEDNLMDAVFSNGGSVFSEDGKSVLINSREWVEVWEAFRRWIHEDKTMRIHYGGQGWQYWYDTMDDVLQNRAGGYTGSSGDQADLDFSVVAAMPQPGFHDNPPAPVARALQFTMVKGGSDEAKQGAYEFMKYFTEAEQQAKWSMETGYVAVRQSVKENEEFQAFSEENPQILVPLEQSMHASILPIDPTGGKVYDALKIAADKVEIENIPAQEALDEAQKTAQEALDAL</sequence>
<dbReference type="CDD" id="cd14748">
    <property type="entry name" value="PBP2_UgpB"/>
    <property type="match status" value="1"/>
</dbReference>
<keyword evidence="4 5" id="KW-0732">Signal</keyword>
<dbReference type="PROSITE" id="PS51257">
    <property type="entry name" value="PROKAR_LIPOPROTEIN"/>
    <property type="match status" value="1"/>
</dbReference>
<evidence type="ECO:0000256" key="2">
    <source>
        <dbReference type="ARBA" id="ARBA00008520"/>
    </source>
</evidence>
<protein>
    <submittedName>
        <fullName evidence="6">Carbohydrate ABC transporter substrate-binding protein, CUT1 family (TC 3.A.1.1.-)</fullName>
    </submittedName>
</protein>
<comment type="subcellular location">
    <subcellularLocation>
        <location evidence="1">Cell envelope</location>
    </subcellularLocation>
</comment>
<evidence type="ECO:0000256" key="5">
    <source>
        <dbReference type="SAM" id="SignalP"/>
    </source>
</evidence>
<dbReference type="Gene3D" id="3.40.190.10">
    <property type="entry name" value="Periplasmic binding protein-like II"/>
    <property type="match status" value="1"/>
</dbReference>
<comment type="similarity">
    <text evidence="2">Belongs to the bacterial solute-binding protein 1 family.</text>
</comment>
<keyword evidence="7" id="KW-1185">Reference proteome</keyword>
<dbReference type="GO" id="GO:0030313">
    <property type="term" value="C:cell envelope"/>
    <property type="evidence" value="ECO:0007669"/>
    <property type="project" value="UniProtKB-SubCell"/>
</dbReference>
<evidence type="ECO:0000313" key="6">
    <source>
        <dbReference type="EMBL" id="SHE51444.1"/>
    </source>
</evidence>
<gene>
    <name evidence="6" type="ORF">SAMN02745158_00721</name>
</gene>
<keyword evidence="3" id="KW-0813">Transport</keyword>
<organism evidence="6 7">
    <name type="scientific">Lactonifactor longoviformis DSM 17459</name>
    <dbReference type="NCBI Taxonomy" id="1122155"/>
    <lineage>
        <taxon>Bacteria</taxon>
        <taxon>Bacillati</taxon>
        <taxon>Bacillota</taxon>
        <taxon>Clostridia</taxon>
        <taxon>Eubacteriales</taxon>
        <taxon>Clostridiaceae</taxon>
        <taxon>Lactonifactor</taxon>
    </lineage>
</organism>
<dbReference type="SUPFAM" id="SSF53850">
    <property type="entry name" value="Periplasmic binding protein-like II"/>
    <property type="match status" value="1"/>
</dbReference>
<evidence type="ECO:0000313" key="7">
    <source>
        <dbReference type="Proteomes" id="UP000184245"/>
    </source>
</evidence>
<dbReference type="Pfam" id="PF13416">
    <property type="entry name" value="SBP_bac_8"/>
    <property type="match status" value="1"/>
</dbReference>
<reference evidence="6 7" key="1">
    <citation type="submission" date="2016-11" db="EMBL/GenBank/DDBJ databases">
        <authorList>
            <person name="Jaros S."/>
            <person name="Januszkiewicz K."/>
            <person name="Wedrychowicz H."/>
        </authorList>
    </citation>
    <scope>NUCLEOTIDE SEQUENCE [LARGE SCALE GENOMIC DNA]</scope>
    <source>
        <strain evidence="6 7">DSM 17459</strain>
    </source>
</reference>
<dbReference type="AlphaFoldDB" id="A0A1M4U475"/>
<dbReference type="STRING" id="1122155.SAMN02745158_00721"/>
<accession>A0A1M4U475</accession>
<dbReference type="EMBL" id="FQVI01000002">
    <property type="protein sequence ID" value="SHE51444.1"/>
    <property type="molecule type" value="Genomic_DNA"/>
</dbReference>
<dbReference type="OrthoDB" id="9795467at2"/>
<dbReference type="RefSeq" id="WP_084067617.1">
    <property type="nucleotide sequence ID" value="NZ_FQVI01000002.1"/>
</dbReference>
<dbReference type="Proteomes" id="UP000184245">
    <property type="component" value="Unassembled WGS sequence"/>
</dbReference>
<feature type="chain" id="PRO_5038828800" evidence="5">
    <location>
        <begin position="22"/>
        <end position="436"/>
    </location>
</feature>
<feature type="signal peptide" evidence="5">
    <location>
        <begin position="1"/>
        <end position="21"/>
    </location>
</feature>
<evidence type="ECO:0000256" key="1">
    <source>
        <dbReference type="ARBA" id="ARBA00004196"/>
    </source>
</evidence>